<dbReference type="SUPFAM" id="SSF53850">
    <property type="entry name" value="Periplasmic binding protein-like II"/>
    <property type="match status" value="1"/>
</dbReference>
<feature type="signal peptide" evidence="4">
    <location>
        <begin position="1"/>
        <end position="29"/>
    </location>
</feature>
<comment type="similarity">
    <text evidence="1">Belongs to the bacterial solute-binding protein 1 family.</text>
</comment>
<dbReference type="EMBL" id="JBDXSU010000003">
    <property type="protein sequence ID" value="MFB5189494.1"/>
    <property type="molecule type" value="Genomic_DNA"/>
</dbReference>
<dbReference type="PANTHER" id="PTHR30061:SF50">
    <property type="entry name" value="MALTOSE_MALTODEXTRIN-BINDING PERIPLASMIC PROTEIN"/>
    <property type="match status" value="1"/>
</dbReference>
<accession>A0ABV5ABA4</accession>
<dbReference type="RefSeq" id="WP_275475442.1">
    <property type="nucleotide sequence ID" value="NZ_CP162940.1"/>
</dbReference>
<feature type="chain" id="PRO_5046240224" evidence="4">
    <location>
        <begin position="30"/>
        <end position="455"/>
    </location>
</feature>
<evidence type="ECO:0000256" key="4">
    <source>
        <dbReference type="SAM" id="SignalP"/>
    </source>
</evidence>
<dbReference type="Proteomes" id="UP001579974">
    <property type="component" value="Unassembled WGS sequence"/>
</dbReference>
<organism evidence="5 6">
    <name type="scientific">Alicyclobacillus fastidiosus</name>
    <dbReference type="NCBI Taxonomy" id="392011"/>
    <lineage>
        <taxon>Bacteria</taxon>
        <taxon>Bacillati</taxon>
        <taxon>Bacillota</taxon>
        <taxon>Bacilli</taxon>
        <taxon>Bacillales</taxon>
        <taxon>Alicyclobacillaceae</taxon>
        <taxon>Alicyclobacillus</taxon>
    </lineage>
</organism>
<evidence type="ECO:0000313" key="5">
    <source>
        <dbReference type="EMBL" id="MFB5189494.1"/>
    </source>
</evidence>
<keyword evidence="6" id="KW-1185">Reference proteome</keyword>
<reference evidence="5 6" key="1">
    <citation type="journal article" date="2024" name="Int. J. Mol. Sci.">
        <title>Exploration of Alicyclobacillus spp. Genome in Search of Antibiotic Resistance.</title>
        <authorList>
            <person name="Bucka-Kolendo J."/>
            <person name="Kiousi D.E."/>
            <person name="Dekowska A."/>
            <person name="Mikolajczuk-Szczyrba A."/>
            <person name="Karadedos D.M."/>
            <person name="Michael P."/>
            <person name="Galanis A."/>
            <person name="Sokolowska B."/>
        </authorList>
    </citation>
    <scope>NUCLEOTIDE SEQUENCE [LARGE SCALE GENOMIC DNA]</scope>
    <source>
        <strain evidence="5 6">KKP 3000</strain>
    </source>
</reference>
<evidence type="ECO:0000256" key="3">
    <source>
        <dbReference type="ARBA" id="ARBA00022729"/>
    </source>
</evidence>
<dbReference type="InterPro" id="IPR006059">
    <property type="entry name" value="SBP"/>
</dbReference>
<comment type="caution">
    <text evidence="5">The sequence shown here is derived from an EMBL/GenBank/DDBJ whole genome shotgun (WGS) entry which is preliminary data.</text>
</comment>
<evidence type="ECO:0000256" key="2">
    <source>
        <dbReference type="ARBA" id="ARBA00022448"/>
    </source>
</evidence>
<sequence>MKKKMSVAATVGLAVTTLAGVTACGSANASSGAGGTSDKGTTLNLYVGYDTTDPQGQADLFNKQLIPEFEKKNPGVTVKWSYYTTSSQENSSIQTAVATHQGPDIFELGTTLVPTAYATNAFHVLSEQDWNAVGGQSKFFAPQLKMSGPSKDKYIGVPEFMLPFAMVYNKKLMKEAGISSPPTTWTDFVNDAKKMTNPAKDQWGTVIDPDDSYDPWKIVWAYSKQSGSDFLSSDLKTSTLNSPQTVSALTFWFDWLNKYHIVSPNDITFKNPDATQAFESGKIGMWVFQGPTLLPSLDKSAVKNDYAFAPMPDVPYGMTSLPTGGTPTQTIVSGDDLVIPNYVTGAKYQAALKWIKFVTDPKQQQEIFNVYGDLPVNTAAYQNDPALNTPVIKAFVDSEKNATPTPFTGAWGNLETVFAGVTNKIAGQIATKSYQPANIAQLLNAANAQVQSSLQ</sequence>
<protein>
    <submittedName>
        <fullName evidence="5">Extracellular solute-binding protein</fullName>
    </submittedName>
</protein>
<dbReference type="Pfam" id="PF01547">
    <property type="entry name" value="SBP_bac_1"/>
    <property type="match status" value="1"/>
</dbReference>
<dbReference type="Gene3D" id="3.40.190.10">
    <property type="entry name" value="Periplasmic binding protein-like II"/>
    <property type="match status" value="2"/>
</dbReference>
<dbReference type="PANTHER" id="PTHR30061">
    <property type="entry name" value="MALTOSE-BINDING PERIPLASMIC PROTEIN"/>
    <property type="match status" value="1"/>
</dbReference>
<keyword evidence="3 4" id="KW-0732">Signal</keyword>
<name>A0ABV5ABA4_9BACL</name>
<proteinExistence type="inferred from homology"/>
<keyword evidence="2" id="KW-0813">Transport</keyword>
<evidence type="ECO:0000313" key="6">
    <source>
        <dbReference type="Proteomes" id="UP001579974"/>
    </source>
</evidence>
<dbReference type="PROSITE" id="PS51257">
    <property type="entry name" value="PROKAR_LIPOPROTEIN"/>
    <property type="match status" value="1"/>
</dbReference>
<evidence type="ECO:0000256" key="1">
    <source>
        <dbReference type="ARBA" id="ARBA00008520"/>
    </source>
</evidence>
<gene>
    <name evidence="5" type="ORF">KKP3000_002766</name>
</gene>